<organism evidence="5 6">
    <name type="scientific">Vombatus ursinus</name>
    <name type="common">Common wombat</name>
    <dbReference type="NCBI Taxonomy" id="29139"/>
    <lineage>
        <taxon>Eukaryota</taxon>
        <taxon>Metazoa</taxon>
        <taxon>Chordata</taxon>
        <taxon>Craniata</taxon>
        <taxon>Vertebrata</taxon>
        <taxon>Euteleostomi</taxon>
        <taxon>Mammalia</taxon>
        <taxon>Metatheria</taxon>
        <taxon>Diprotodontia</taxon>
        <taxon>Vombatidae</taxon>
        <taxon>Vombatus</taxon>
    </lineage>
</organism>
<dbReference type="GeneID" id="114051021"/>
<dbReference type="SUPFAM" id="SSF64593">
    <property type="entry name" value="Intermediate filament protein, coiled coil region"/>
    <property type="match status" value="2"/>
</dbReference>
<dbReference type="STRING" id="29139.ENSVURP00010006007"/>
<evidence type="ECO:0000256" key="1">
    <source>
        <dbReference type="ARBA" id="ARBA00022754"/>
    </source>
</evidence>
<dbReference type="Pfam" id="PF00038">
    <property type="entry name" value="Filament"/>
    <property type="match status" value="1"/>
</dbReference>
<dbReference type="GeneTree" id="ENSGT00940000161077"/>
<dbReference type="InterPro" id="IPR002957">
    <property type="entry name" value="Keratin_I"/>
</dbReference>
<dbReference type="Gene3D" id="1.20.5.1160">
    <property type="entry name" value="Vasodilator-stimulated phosphoprotein"/>
    <property type="match status" value="1"/>
</dbReference>
<keyword evidence="6" id="KW-1185">Reference proteome</keyword>
<feature type="coiled-coil region" evidence="3">
    <location>
        <begin position="82"/>
        <end position="109"/>
    </location>
</feature>
<dbReference type="PANTHER" id="PTHR23239">
    <property type="entry name" value="INTERMEDIATE FILAMENT"/>
    <property type="match status" value="1"/>
</dbReference>
<sequence length="426" mass="48836">MSSSRSPFQSPSGAFKGSGYGWARPGIFPRAPSVHGGAGGVRVSISSTASFWSSPKPGGYGTGFGVNQGGSILTGGNGKQMMQNLNDRLASYLEKVRSLEAANTKLESRILEWHKKRDLDKKQDYSQYEENISHLQEQITDGKLANAKILLHIDNARMAMDDFSLKYENELSFKKDLETEVETLRKILDDMTIVTTDLELEVEGMRKELILMKKHHEEEISKQHMTDDIKVNVRVNSTPGEDLIKILQDMRQEYELIIKKKHQDLDTWYKEQSESVSQELESRTASVQSSKDNIHELRRTFQALEIDLQTQKNKKCVLEGMLADTRSRYSCQLQDMQQIISRYEEELMQLRHDLERQNNEYKILLGIKNHLENEIATYRHLMEGEDKGKIEDYKSELKAPKIKAILQETVNGRVILSKVNEIQKPE</sequence>
<proteinExistence type="predicted"/>
<dbReference type="GO" id="GO:0005882">
    <property type="term" value="C:intermediate filament"/>
    <property type="evidence" value="ECO:0007669"/>
    <property type="project" value="UniProtKB-KW"/>
</dbReference>
<dbReference type="RefSeq" id="XP_027728936.1">
    <property type="nucleotide sequence ID" value="XM_027873135.1"/>
</dbReference>
<dbReference type="GO" id="GO:0030855">
    <property type="term" value="P:epithelial cell differentiation"/>
    <property type="evidence" value="ECO:0007669"/>
    <property type="project" value="TreeGrafter"/>
</dbReference>
<evidence type="ECO:0000313" key="5">
    <source>
        <dbReference type="Ensembl" id="ENSVURP00010006007.1"/>
    </source>
</evidence>
<feature type="domain" description="IF rod" evidence="4">
    <location>
        <begin position="78"/>
        <end position="389"/>
    </location>
</feature>
<name>A0A4X2K9M5_VOMUR</name>
<dbReference type="GO" id="GO:0045109">
    <property type="term" value="P:intermediate filament organization"/>
    <property type="evidence" value="ECO:0007669"/>
    <property type="project" value="TreeGrafter"/>
</dbReference>
<protein>
    <submittedName>
        <fullName evidence="5">Keratin 23</fullName>
    </submittedName>
</protein>
<dbReference type="Proteomes" id="UP000314987">
    <property type="component" value="Unassembled WGS sequence"/>
</dbReference>
<evidence type="ECO:0000259" key="4">
    <source>
        <dbReference type="PROSITE" id="PS51842"/>
    </source>
</evidence>
<dbReference type="PROSITE" id="PS51842">
    <property type="entry name" value="IF_ROD_2"/>
    <property type="match status" value="1"/>
</dbReference>
<dbReference type="OMA" id="SCILEWH"/>
<dbReference type="CTD" id="25984"/>
<evidence type="ECO:0000256" key="2">
    <source>
        <dbReference type="ARBA" id="ARBA00023054"/>
    </source>
</evidence>
<dbReference type="AlphaFoldDB" id="A0A4X2K9M5"/>
<reference evidence="5" key="3">
    <citation type="submission" date="2025-09" db="UniProtKB">
        <authorList>
            <consortium name="Ensembl"/>
        </authorList>
    </citation>
    <scope>IDENTIFICATION</scope>
</reference>
<evidence type="ECO:0000256" key="3">
    <source>
        <dbReference type="SAM" id="Coils"/>
    </source>
</evidence>
<keyword evidence="1" id="KW-0403">Intermediate filament</keyword>
<evidence type="ECO:0000313" key="6">
    <source>
        <dbReference type="Proteomes" id="UP000314987"/>
    </source>
</evidence>
<feature type="coiled-coil region" evidence="3">
    <location>
        <begin position="287"/>
        <end position="374"/>
    </location>
</feature>
<reference evidence="6" key="1">
    <citation type="submission" date="2018-12" db="EMBL/GenBank/DDBJ databases">
        <authorList>
            <person name="Yazar S."/>
        </authorList>
    </citation>
    <scope>NUCLEOTIDE SEQUENCE [LARGE SCALE GENOMIC DNA]</scope>
</reference>
<dbReference type="OrthoDB" id="2441647at2759"/>
<keyword evidence="2 3" id="KW-0175">Coiled coil</keyword>
<accession>A0A4X2K9M5</accession>
<dbReference type="PANTHER" id="PTHR23239:SF44">
    <property type="entry name" value="KERATIN, TYPE I CYTOSKELETAL 23"/>
    <property type="match status" value="1"/>
</dbReference>
<reference evidence="5" key="2">
    <citation type="submission" date="2025-08" db="UniProtKB">
        <authorList>
            <consortium name="Ensembl"/>
        </authorList>
    </citation>
    <scope>IDENTIFICATION</scope>
</reference>
<dbReference type="Ensembl" id="ENSVURT00010006793.1">
    <property type="protein sequence ID" value="ENSVURP00010006007.1"/>
    <property type="gene ID" value="ENSVURG00010004662.1"/>
</dbReference>
<dbReference type="SMART" id="SM01391">
    <property type="entry name" value="Filament"/>
    <property type="match status" value="1"/>
</dbReference>
<dbReference type="Gene3D" id="1.20.5.170">
    <property type="match status" value="1"/>
</dbReference>
<dbReference type="GO" id="GO:0005198">
    <property type="term" value="F:structural molecule activity"/>
    <property type="evidence" value="ECO:0007669"/>
    <property type="project" value="InterPro"/>
</dbReference>
<gene>
    <name evidence="5" type="primary">KRT23</name>
</gene>
<dbReference type="FunFam" id="1.20.5.170:FF:000002">
    <property type="entry name" value="Type I keratin KA11"/>
    <property type="match status" value="1"/>
</dbReference>
<dbReference type="PRINTS" id="PR01248">
    <property type="entry name" value="TYPE1KERATIN"/>
</dbReference>
<dbReference type="InterPro" id="IPR039008">
    <property type="entry name" value="IF_rod_dom"/>
</dbReference>
<dbReference type="Gene3D" id="1.20.5.500">
    <property type="entry name" value="Single helix bin"/>
    <property type="match status" value="1"/>
</dbReference>